<feature type="compositionally biased region" description="Low complexity" evidence="1">
    <location>
        <begin position="32"/>
        <end position="45"/>
    </location>
</feature>
<name>A0ABN2NG71_9MICO</name>
<keyword evidence="3" id="KW-1185">Reference proteome</keyword>
<accession>A0ABN2NG71</accession>
<evidence type="ECO:0008006" key="4">
    <source>
        <dbReference type="Google" id="ProtNLM"/>
    </source>
</evidence>
<reference evidence="2 3" key="1">
    <citation type="journal article" date="2019" name="Int. J. Syst. Evol. Microbiol.">
        <title>The Global Catalogue of Microorganisms (GCM) 10K type strain sequencing project: providing services to taxonomists for standard genome sequencing and annotation.</title>
        <authorList>
            <consortium name="The Broad Institute Genomics Platform"/>
            <consortium name="The Broad Institute Genome Sequencing Center for Infectious Disease"/>
            <person name="Wu L."/>
            <person name="Ma J."/>
        </authorList>
    </citation>
    <scope>NUCLEOTIDE SEQUENCE [LARGE SCALE GENOMIC DNA]</scope>
    <source>
        <strain evidence="2 3">JCM 14326</strain>
    </source>
</reference>
<comment type="caution">
    <text evidence="2">The sequence shown here is derived from an EMBL/GenBank/DDBJ whole genome shotgun (WGS) entry which is preliminary data.</text>
</comment>
<evidence type="ECO:0000256" key="1">
    <source>
        <dbReference type="SAM" id="MobiDB-lite"/>
    </source>
</evidence>
<gene>
    <name evidence="2" type="ORF">GCM10009751_24030</name>
</gene>
<protein>
    <recommendedName>
        <fullName evidence="4">Lipoprotein</fullName>
    </recommendedName>
</protein>
<evidence type="ECO:0000313" key="2">
    <source>
        <dbReference type="EMBL" id="GAA1865088.1"/>
    </source>
</evidence>
<organism evidence="2 3">
    <name type="scientific">Myceligenerans crystallogenes</name>
    <dbReference type="NCBI Taxonomy" id="316335"/>
    <lineage>
        <taxon>Bacteria</taxon>
        <taxon>Bacillati</taxon>
        <taxon>Actinomycetota</taxon>
        <taxon>Actinomycetes</taxon>
        <taxon>Micrococcales</taxon>
        <taxon>Promicromonosporaceae</taxon>
        <taxon>Myceligenerans</taxon>
    </lineage>
</organism>
<dbReference type="RefSeq" id="WP_344103053.1">
    <property type="nucleotide sequence ID" value="NZ_BAAANL010000004.1"/>
</dbReference>
<feature type="region of interest" description="Disordered" evidence="1">
    <location>
        <begin position="24"/>
        <end position="52"/>
    </location>
</feature>
<evidence type="ECO:0000313" key="3">
    <source>
        <dbReference type="Proteomes" id="UP001501094"/>
    </source>
</evidence>
<dbReference type="EMBL" id="BAAANL010000004">
    <property type="protein sequence ID" value="GAA1865088.1"/>
    <property type="molecule type" value="Genomic_DNA"/>
</dbReference>
<dbReference type="Proteomes" id="UP001501094">
    <property type="component" value="Unassembled WGS sequence"/>
</dbReference>
<sequence length="182" mass="19359">MTPWATVISLAATLTVLTGCTSGPDAADRARTASPGPAPSSSAWPTEVAPLPTASGVIIDEDTGEVYEPEQLPEWDGASRRTARDAAVAVMEAFAATDVPRDTWWRRLEPHLTQLAAQDYAWVDPANVPVGRVTGEPEIVEAGSGYVGRVEVPTDIGPYLVTVVREDADAPWLVDRLTPPAE</sequence>
<proteinExistence type="predicted"/>